<dbReference type="HOGENOM" id="CLU_2021498_0_0_2"/>
<dbReference type="CDD" id="cd00090">
    <property type="entry name" value="HTH_ARSR"/>
    <property type="match status" value="1"/>
</dbReference>
<dbReference type="AlphaFoldDB" id="F4BWD0"/>
<dbReference type="InterPro" id="IPR011991">
    <property type="entry name" value="ArsR-like_HTH"/>
</dbReference>
<reference evidence="5 6" key="1">
    <citation type="journal article" date="2011" name="J. Bacteriol.">
        <title>Complete genome sequence of Methanosaeta concilii, a specialist in aceticlastic methanogenesis.</title>
        <authorList>
            <person name="Barber R.D."/>
            <person name="Zhang L."/>
            <person name="Harnack M."/>
            <person name="Olson M.V."/>
            <person name="Kaul R."/>
            <person name="Ingram-Smith C."/>
            <person name="Smith K.S."/>
        </authorList>
    </citation>
    <scope>NUCLEOTIDE SEQUENCE [LARGE SCALE GENOMIC DNA]</scope>
    <source>
        <strain evidence="6">ATCC 5969 / DSM 3671 / JCM 10134 / NBRC 103675 / OCM 69 / GP-6</strain>
    </source>
</reference>
<evidence type="ECO:0000313" key="6">
    <source>
        <dbReference type="Proteomes" id="UP000007807"/>
    </source>
</evidence>
<gene>
    <name evidence="5" type="ordered locus">MCON_3523</name>
</gene>
<evidence type="ECO:0000259" key="4">
    <source>
        <dbReference type="SMART" id="SM00418"/>
    </source>
</evidence>
<dbReference type="SMART" id="SM00418">
    <property type="entry name" value="HTH_ARSR"/>
    <property type="match status" value="1"/>
</dbReference>
<dbReference type="InterPro" id="IPR051081">
    <property type="entry name" value="HTH_MetalResp_TranReg"/>
</dbReference>
<keyword evidence="1" id="KW-0805">Transcription regulation</keyword>
<dbReference type="GeneID" id="10462706"/>
<dbReference type="GO" id="GO:0003677">
    <property type="term" value="F:DNA binding"/>
    <property type="evidence" value="ECO:0007669"/>
    <property type="project" value="UniProtKB-KW"/>
</dbReference>
<dbReference type="Pfam" id="PF01978">
    <property type="entry name" value="TrmB"/>
    <property type="match status" value="1"/>
</dbReference>
<dbReference type="STRING" id="990316.MCON_3523"/>
<dbReference type="InterPro" id="IPR002831">
    <property type="entry name" value="Tscrpt_reg_TrmB_N"/>
</dbReference>
<dbReference type="RefSeq" id="WP_013720744.1">
    <property type="nucleotide sequence ID" value="NC_015416.1"/>
</dbReference>
<evidence type="ECO:0000313" key="5">
    <source>
        <dbReference type="EMBL" id="AEB69740.1"/>
    </source>
</evidence>
<protein>
    <recommendedName>
        <fullName evidence="4">HTH arsR-type domain-containing protein</fullName>
    </recommendedName>
</protein>
<dbReference type="GO" id="GO:0003700">
    <property type="term" value="F:DNA-binding transcription factor activity"/>
    <property type="evidence" value="ECO:0007669"/>
    <property type="project" value="InterPro"/>
</dbReference>
<organism evidence="5 6">
    <name type="scientific">Methanothrix soehngenii (strain ATCC 5969 / DSM 3671 / JCM 10134 / NBRC 103675 / OCM 69 / GP-6)</name>
    <name type="common">Methanosaeta concilii</name>
    <dbReference type="NCBI Taxonomy" id="990316"/>
    <lineage>
        <taxon>Archaea</taxon>
        <taxon>Methanobacteriati</taxon>
        <taxon>Methanobacteriota</taxon>
        <taxon>Stenosarchaea group</taxon>
        <taxon>Methanomicrobia</taxon>
        <taxon>Methanotrichales</taxon>
        <taxon>Methanotrichaceae</taxon>
        <taxon>Methanothrix</taxon>
    </lineage>
</organism>
<feature type="domain" description="HTH arsR-type" evidence="4">
    <location>
        <begin position="11"/>
        <end position="89"/>
    </location>
</feature>
<dbReference type="PANTHER" id="PTHR33154">
    <property type="entry name" value="TRANSCRIPTIONAL REGULATOR, ARSR FAMILY"/>
    <property type="match status" value="1"/>
</dbReference>
<keyword evidence="6" id="KW-1185">Reference proteome</keyword>
<dbReference type="InParanoid" id="F4BWD0"/>
<keyword evidence="3" id="KW-0804">Transcription</keyword>
<accession>F4BWD0</accession>
<keyword evidence="2" id="KW-0238">DNA-binding</keyword>
<dbReference type="InterPro" id="IPR036388">
    <property type="entry name" value="WH-like_DNA-bd_sf"/>
</dbReference>
<evidence type="ECO:0000256" key="1">
    <source>
        <dbReference type="ARBA" id="ARBA00023015"/>
    </source>
</evidence>
<proteinExistence type="predicted"/>
<sequence length="122" mass="13840">MNTNNVDLDTKTLRALSSSNRLFILQLLKLRNMNLTNLSKMLSIPKSSTYKNLTILIESGLVIKEPTNNKWRYYKLTPKGAMLFSNESKMLIISNDISKSSVRFALKPNSIHESSKDQSSSE</sequence>
<dbReference type="InterPro" id="IPR001845">
    <property type="entry name" value="HTH_ArsR_DNA-bd_dom"/>
</dbReference>
<dbReference type="EMBL" id="CP002565">
    <property type="protein sequence ID" value="AEB69740.1"/>
    <property type="molecule type" value="Genomic_DNA"/>
</dbReference>
<dbReference type="SUPFAM" id="SSF46785">
    <property type="entry name" value="Winged helix' DNA-binding domain"/>
    <property type="match status" value="1"/>
</dbReference>
<dbReference type="Proteomes" id="UP000007807">
    <property type="component" value="Chromosome"/>
</dbReference>
<name>F4BWD0_METSG</name>
<dbReference type="KEGG" id="mcj:MCON_3523"/>
<dbReference type="InterPro" id="IPR036390">
    <property type="entry name" value="WH_DNA-bd_sf"/>
</dbReference>
<dbReference type="Gene3D" id="1.10.10.10">
    <property type="entry name" value="Winged helix-like DNA-binding domain superfamily/Winged helix DNA-binding domain"/>
    <property type="match status" value="1"/>
</dbReference>
<dbReference type="PANTHER" id="PTHR33154:SF38">
    <property type="entry name" value="HTH ARSR-TYPE DOMAIN-CONTAINING PROTEIN"/>
    <property type="match status" value="1"/>
</dbReference>
<evidence type="ECO:0000256" key="2">
    <source>
        <dbReference type="ARBA" id="ARBA00023125"/>
    </source>
</evidence>
<evidence type="ECO:0000256" key="3">
    <source>
        <dbReference type="ARBA" id="ARBA00023163"/>
    </source>
</evidence>